<dbReference type="PATRIC" id="fig|991778.3.peg.973"/>
<dbReference type="Proteomes" id="UP000006222">
    <property type="component" value="Unassembled WGS sequence"/>
</dbReference>
<evidence type="ECO:0000313" key="7">
    <source>
        <dbReference type="EMBL" id="EGF29084.1"/>
    </source>
</evidence>
<keyword evidence="2" id="KW-0808">Transferase</keyword>
<gene>
    <name evidence="7" type="ORF">RBWH47_04723</name>
</gene>
<comment type="catalytic activity">
    <reaction evidence="1">
        <text>2 ATP = 3',3'-c-di-AMP + 2 diphosphate</text>
        <dbReference type="Rhea" id="RHEA:35655"/>
        <dbReference type="ChEBI" id="CHEBI:30616"/>
        <dbReference type="ChEBI" id="CHEBI:33019"/>
        <dbReference type="ChEBI" id="CHEBI:71500"/>
        <dbReference type="EC" id="2.7.7.85"/>
    </reaction>
</comment>
<dbReference type="GO" id="GO:0005524">
    <property type="term" value="F:ATP binding"/>
    <property type="evidence" value="ECO:0007669"/>
    <property type="project" value="UniProtKB-KW"/>
</dbReference>
<dbReference type="Gene3D" id="3.40.1700.10">
    <property type="entry name" value="DNA integrity scanning protein, DisA, N-terminal domain"/>
    <property type="match status" value="1"/>
</dbReference>
<dbReference type="Pfam" id="PF21755">
    <property type="entry name" value="DacZ_P"/>
    <property type="match status" value="1"/>
</dbReference>
<dbReference type="GO" id="GO:0004016">
    <property type="term" value="F:adenylate cyclase activity"/>
    <property type="evidence" value="ECO:0007669"/>
    <property type="project" value="TreeGrafter"/>
</dbReference>
<dbReference type="GO" id="GO:0106408">
    <property type="term" value="F:diadenylate cyclase activity"/>
    <property type="evidence" value="ECO:0007669"/>
    <property type="project" value="UniProtKB-EC"/>
</dbReference>
<dbReference type="InterPro" id="IPR050338">
    <property type="entry name" value="DisA"/>
</dbReference>
<dbReference type="PIRSF" id="PIRSF019073">
    <property type="entry name" value="UCP019073"/>
    <property type="match status" value="1"/>
</dbReference>
<dbReference type="EMBL" id="AFAR01000055">
    <property type="protein sequence ID" value="EGF29084.1"/>
    <property type="molecule type" value="Genomic_DNA"/>
</dbReference>
<protein>
    <submittedName>
        <fullName evidence="7">Protein containing DUF147</fullName>
    </submittedName>
</protein>
<proteinExistence type="inferred from homology"/>
<dbReference type="PROSITE" id="PS51794">
    <property type="entry name" value="DAC"/>
    <property type="match status" value="1"/>
</dbReference>
<accession>F2AMM0</accession>
<dbReference type="Pfam" id="PF02457">
    <property type="entry name" value="DAC"/>
    <property type="match status" value="1"/>
</dbReference>
<evidence type="ECO:0000256" key="4">
    <source>
        <dbReference type="ARBA" id="ARBA00022741"/>
    </source>
</evidence>
<dbReference type="InterPro" id="IPR036888">
    <property type="entry name" value="DNA_integrity_DisA_N_sf"/>
</dbReference>
<dbReference type="SUPFAM" id="SSF143597">
    <property type="entry name" value="YojJ-like"/>
    <property type="match status" value="1"/>
</dbReference>
<sequence length="331" mass="36352">MFPLVDRIESGASEDSMATQRLTKQNAAMISAAVALRADRNADALLLLLDGSTDWKRISELTEANENVVIVAVDTIEDLDGAAEAGLKPLALNKEKAPLLERLQEALLEAAADELIKTNGEVVAVYSGFQQGRLDSISHLQLDERMRRFTVRDLQTLESSVPLKTIKAVVDLASQIGREGREGKAVGTMFVVGDHRRVLEHASDSGADPFRGYNKKHRNILDPKVQEDAKEIAQLDGAFVVTSDGIIERSRQMLEVSHEDLKMTKGLGSRHWAAAAITRKTKAVSVVVSQSTGTVRLYQNGFLILQIVPMDKAIKWQEFAFEPPPQSADEN</sequence>
<name>F2AMM0_RHOBT</name>
<evidence type="ECO:0000256" key="3">
    <source>
        <dbReference type="ARBA" id="ARBA00022695"/>
    </source>
</evidence>
<keyword evidence="4" id="KW-0547">Nucleotide-binding</keyword>
<dbReference type="FunFam" id="3.40.1700.10:FF:000005">
    <property type="entry name" value="Diadenylate cyclase"/>
    <property type="match status" value="1"/>
</dbReference>
<evidence type="ECO:0000313" key="8">
    <source>
        <dbReference type="Proteomes" id="UP000006222"/>
    </source>
</evidence>
<dbReference type="AlphaFoldDB" id="F2AMM0"/>
<feature type="domain" description="DAC" evidence="6">
    <location>
        <begin position="143"/>
        <end position="309"/>
    </location>
</feature>
<dbReference type="RefSeq" id="WP_007324887.1">
    <property type="nucleotide sequence ID" value="NZ_AFAR01000055.1"/>
</dbReference>
<dbReference type="InterPro" id="IPR003390">
    <property type="entry name" value="DNA_integrity_scan_DisA_N"/>
</dbReference>
<evidence type="ECO:0000256" key="5">
    <source>
        <dbReference type="ARBA" id="ARBA00022840"/>
    </source>
</evidence>
<organism evidence="7 8">
    <name type="scientific">Rhodopirellula baltica WH47</name>
    <dbReference type="NCBI Taxonomy" id="991778"/>
    <lineage>
        <taxon>Bacteria</taxon>
        <taxon>Pseudomonadati</taxon>
        <taxon>Planctomycetota</taxon>
        <taxon>Planctomycetia</taxon>
        <taxon>Pirellulales</taxon>
        <taxon>Pirellulaceae</taxon>
        <taxon>Rhodopirellula</taxon>
    </lineage>
</organism>
<keyword evidence="5" id="KW-0067">ATP-binding</keyword>
<evidence type="ECO:0000256" key="1">
    <source>
        <dbReference type="ARBA" id="ARBA00000877"/>
    </source>
</evidence>
<evidence type="ECO:0000259" key="6">
    <source>
        <dbReference type="PROSITE" id="PS51794"/>
    </source>
</evidence>
<comment type="caution">
    <text evidence="7">The sequence shown here is derived from an EMBL/GenBank/DDBJ whole genome shotgun (WGS) entry which is preliminary data.</text>
</comment>
<reference evidence="7 8" key="1">
    <citation type="journal article" date="2013" name="Mar. Genomics">
        <title>Expression of sulfatases in Rhodopirellula baltica and the diversity of sulfatases in the genus Rhodopirellula.</title>
        <authorList>
            <person name="Wegner C.E."/>
            <person name="Richter-Heitmann T."/>
            <person name="Klindworth A."/>
            <person name="Klockow C."/>
            <person name="Richter M."/>
            <person name="Achstetter T."/>
            <person name="Glockner F.O."/>
            <person name="Harder J."/>
        </authorList>
    </citation>
    <scope>NUCLEOTIDE SEQUENCE [LARGE SCALE GENOMIC DNA]</scope>
    <source>
        <strain evidence="7 8">WH47</strain>
    </source>
</reference>
<dbReference type="InterPro" id="IPR048544">
    <property type="entry name" value="DacZ_P"/>
</dbReference>
<dbReference type="HAMAP" id="MF_00840">
    <property type="entry name" value="DacZ"/>
    <property type="match status" value="1"/>
</dbReference>
<dbReference type="InterPro" id="IPR014499">
    <property type="entry name" value="DAC_DacZ"/>
</dbReference>
<dbReference type="PANTHER" id="PTHR34185">
    <property type="entry name" value="DIADENYLATE CYCLASE"/>
    <property type="match status" value="1"/>
</dbReference>
<evidence type="ECO:0000256" key="2">
    <source>
        <dbReference type="ARBA" id="ARBA00022679"/>
    </source>
</evidence>
<keyword evidence="3" id="KW-0548">Nucleotidyltransferase</keyword>
<dbReference type="PANTHER" id="PTHR34185:SF1">
    <property type="entry name" value="DIADENYLATE CYCLASE"/>
    <property type="match status" value="1"/>
</dbReference>